<evidence type="ECO:0000313" key="2">
    <source>
        <dbReference type="EMBL" id="MBB5138647.1"/>
    </source>
</evidence>
<comment type="caution">
    <text evidence="2">The sequence shown here is derived from an EMBL/GenBank/DDBJ whole genome shotgun (WGS) entry which is preliminary data.</text>
</comment>
<evidence type="ECO:0000259" key="1">
    <source>
        <dbReference type="PROSITE" id="PS50943"/>
    </source>
</evidence>
<accession>A0A840PNL2</accession>
<dbReference type="RefSeq" id="WP_185055505.1">
    <property type="nucleotide sequence ID" value="NZ_BAABIX010000025.1"/>
</dbReference>
<gene>
    <name evidence="2" type="ORF">HNP84_008401</name>
</gene>
<dbReference type="EMBL" id="JACHGN010000024">
    <property type="protein sequence ID" value="MBB5138647.1"/>
    <property type="molecule type" value="Genomic_DNA"/>
</dbReference>
<dbReference type="InterPro" id="IPR010982">
    <property type="entry name" value="Lambda_DNA-bd_dom_sf"/>
</dbReference>
<dbReference type="InterPro" id="IPR043917">
    <property type="entry name" value="DUF5753"/>
</dbReference>
<dbReference type="AlphaFoldDB" id="A0A840PNL2"/>
<dbReference type="Pfam" id="PF19054">
    <property type="entry name" value="DUF5753"/>
    <property type="match status" value="1"/>
</dbReference>
<feature type="domain" description="HTH cro/C1-type" evidence="1">
    <location>
        <begin position="18"/>
        <end position="60"/>
    </location>
</feature>
<protein>
    <submittedName>
        <fullName evidence="2">Transcriptional regulator with XRE-family HTH domain</fullName>
    </submittedName>
</protein>
<organism evidence="2 3">
    <name type="scientific">Thermocatellispora tengchongensis</name>
    <dbReference type="NCBI Taxonomy" id="1073253"/>
    <lineage>
        <taxon>Bacteria</taxon>
        <taxon>Bacillati</taxon>
        <taxon>Actinomycetota</taxon>
        <taxon>Actinomycetes</taxon>
        <taxon>Streptosporangiales</taxon>
        <taxon>Streptosporangiaceae</taxon>
        <taxon>Thermocatellispora</taxon>
    </lineage>
</organism>
<name>A0A840PNL2_9ACTN</name>
<proteinExistence type="predicted"/>
<dbReference type="SMART" id="SM00530">
    <property type="entry name" value="HTH_XRE"/>
    <property type="match status" value="1"/>
</dbReference>
<dbReference type="Gene3D" id="1.10.260.40">
    <property type="entry name" value="lambda repressor-like DNA-binding domains"/>
    <property type="match status" value="1"/>
</dbReference>
<keyword evidence="3" id="KW-1185">Reference proteome</keyword>
<dbReference type="InterPro" id="IPR001387">
    <property type="entry name" value="Cro/C1-type_HTH"/>
</dbReference>
<evidence type="ECO:0000313" key="3">
    <source>
        <dbReference type="Proteomes" id="UP000578449"/>
    </source>
</evidence>
<dbReference type="PROSITE" id="PS50943">
    <property type="entry name" value="HTH_CROC1"/>
    <property type="match status" value="1"/>
</dbReference>
<reference evidence="2 3" key="1">
    <citation type="submission" date="2020-08" db="EMBL/GenBank/DDBJ databases">
        <title>Genomic Encyclopedia of Type Strains, Phase IV (KMG-IV): sequencing the most valuable type-strain genomes for metagenomic binning, comparative biology and taxonomic classification.</title>
        <authorList>
            <person name="Goeker M."/>
        </authorList>
    </citation>
    <scope>NUCLEOTIDE SEQUENCE [LARGE SCALE GENOMIC DNA]</scope>
    <source>
        <strain evidence="2 3">DSM 45615</strain>
    </source>
</reference>
<dbReference type="Proteomes" id="UP000578449">
    <property type="component" value="Unassembled WGS sequence"/>
</dbReference>
<dbReference type="Pfam" id="PF13560">
    <property type="entry name" value="HTH_31"/>
    <property type="match status" value="1"/>
</dbReference>
<dbReference type="CDD" id="cd00093">
    <property type="entry name" value="HTH_XRE"/>
    <property type="match status" value="1"/>
</dbReference>
<dbReference type="GO" id="GO:0003677">
    <property type="term" value="F:DNA binding"/>
    <property type="evidence" value="ECO:0007669"/>
    <property type="project" value="InterPro"/>
</dbReference>
<dbReference type="SUPFAM" id="SSF47413">
    <property type="entry name" value="lambda repressor-like DNA-binding domains"/>
    <property type="match status" value="1"/>
</dbReference>
<sequence>MDGAGGIGGRRQRLALELRRLRDQAGVTGRELAQEVGISQSKVSRIESGTAMPSVPEVRKWTLAVGAPRETGERLIELTEAAHQEVQTWRTALQEQGHFQERLRDRELRSHLVRNLQTAVVPGLLQTAEYARRVFALFELPYTDDDLSAAVAARLRRQLALYEEDRRFDFLICEGALRWRPGPARVLAAQLDRISSLSTLDNISIGIVPADAEAIALPLHGFVMYEGDDEGCETFVEVETTHARVVAARSEEVALYDKQWRRLSDVAIFDDEARAFLAALITEVRGGSR</sequence>